<evidence type="ECO:0000313" key="3">
    <source>
        <dbReference type="Proteomes" id="UP000184076"/>
    </source>
</evidence>
<dbReference type="OrthoDB" id="5513101at2"/>
<protein>
    <recommendedName>
        <fullName evidence="4">DUF4440 domain-containing protein</fullName>
    </recommendedName>
</protein>
<keyword evidence="3" id="KW-1185">Reference proteome</keyword>
<feature type="chain" id="PRO_5011957221" description="DUF4440 domain-containing protein" evidence="1">
    <location>
        <begin position="22"/>
        <end position="137"/>
    </location>
</feature>
<gene>
    <name evidence="2" type="ORF">SAMN02745206_03303</name>
</gene>
<reference evidence="3" key="1">
    <citation type="submission" date="2016-11" db="EMBL/GenBank/DDBJ databases">
        <authorList>
            <person name="Varghese N."/>
            <person name="Submissions S."/>
        </authorList>
    </citation>
    <scope>NUCLEOTIDE SEQUENCE [LARGE SCALE GENOMIC DNA]</scope>
    <source>
        <strain evidence="3">DSM 9756</strain>
    </source>
</reference>
<accession>A0A1M5H956</accession>
<evidence type="ECO:0000313" key="2">
    <source>
        <dbReference type="EMBL" id="SHG12423.1"/>
    </source>
</evidence>
<evidence type="ECO:0000256" key="1">
    <source>
        <dbReference type="SAM" id="SignalP"/>
    </source>
</evidence>
<name>A0A1M5H956_9BACT</name>
<dbReference type="Proteomes" id="UP000184076">
    <property type="component" value="Unassembled WGS sequence"/>
</dbReference>
<dbReference type="AlphaFoldDB" id="A0A1M5H956"/>
<feature type="signal peptide" evidence="1">
    <location>
        <begin position="1"/>
        <end position="21"/>
    </location>
</feature>
<dbReference type="EMBL" id="FQVB01000043">
    <property type="protein sequence ID" value="SHG12423.1"/>
    <property type="molecule type" value="Genomic_DNA"/>
</dbReference>
<organism evidence="2 3">
    <name type="scientific">Desulfacinum infernum DSM 9756</name>
    <dbReference type="NCBI Taxonomy" id="1121391"/>
    <lineage>
        <taxon>Bacteria</taxon>
        <taxon>Pseudomonadati</taxon>
        <taxon>Thermodesulfobacteriota</taxon>
        <taxon>Syntrophobacteria</taxon>
        <taxon>Syntrophobacterales</taxon>
        <taxon>Syntrophobacteraceae</taxon>
        <taxon>Desulfacinum</taxon>
    </lineage>
</organism>
<dbReference type="RefSeq" id="WP_073041453.1">
    <property type="nucleotide sequence ID" value="NZ_FQVB01000043.1"/>
</dbReference>
<dbReference type="STRING" id="1121391.SAMN02745206_03303"/>
<evidence type="ECO:0008006" key="4">
    <source>
        <dbReference type="Google" id="ProtNLM"/>
    </source>
</evidence>
<sequence>MRKICLLPAVLTFLMVWQANAWALNEQEAAKAFSAFQKEWMHKLALHGIYGPKHVKVRKNEDGSVVASYKELGAVTGSRVKKTDSTACPFVGVLHYEEIVFESRGPDEKAARKGPFRNAKRITITEIFRFADGKWVY</sequence>
<keyword evidence="1" id="KW-0732">Signal</keyword>
<proteinExistence type="predicted"/>